<reference evidence="4 5" key="1">
    <citation type="submission" date="2017-05" db="EMBL/GenBank/DDBJ databases">
        <title>Thiocyanate degradation by Thiohalobacter thiocyanaticus FOKN1.</title>
        <authorList>
            <person name="Oshiki M."/>
            <person name="Fukushima T."/>
            <person name="Kawano S."/>
            <person name="Nakagawa J."/>
        </authorList>
    </citation>
    <scope>NUCLEOTIDE SEQUENCE [LARGE SCALE GENOMIC DNA]</scope>
    <source>
        <strain evidence="4 5">FOKN1</strain>
    </source>
</reference>
<keyword evidence="4" id="KW-0255">Endonuclease</keyword>
<keyword evidence="3" id="KW-0378">Hydrolase</keyword>
<dbReference type="PANTHER" id="PTHR33607:SF2">
    <property type="entry name" value="ENDONUCLEASE-1"/>
    <property type="match status" value="1"/>
</dbReference>
<dbReference type="InterPro" id="IPR007346">
    <property type="entry name" value="Endonuclease-I"/>
</dbReference>
<evidence type="ECO:0000256" key="2">
    <source>
        <dbReference type="ARBA" id="ARBA00022722"/>
    </source>
</evidence>
<sequence>MGFSGKQAWIGIFISLLITPLAYAEQTVIDSYRQAREIWFWDQLYPRGGETLYCGQAFRGHAPLNIEHVYAASWAAEAMGCSSRSACRNDPDEGETFNHFEADLHNLFPTLGGVNSARGNLPFGRVPGEELHLLACDFEVDRDINLVEPRTEVRGDIARAIFYVHDAYDLPIPFEMKEMLVEWHRNDPPSTHEIWRNDTIARLQGTRNPYIDSPELADELEGP</sequence>
<keyword evidence="5" id="KW-1185">Reference proteome</keyword>
<organism evidence="4 5">
    <name type="scientific">Thiohalobacter thiocyanaticus</name>
    <dbReference type="NCBI Taxonomy" id="585455"/>
    <lineage>
        <taxon>Bacteria</taxon>
        <taxon>Pseudomonadati</taxon>
        <taxon>Pseudomonadota</taxon>
        <taxon>Gammaproteobacteria</taxon>
        <taxon>Thiohalobacterales</taxon>
        <taxon>Thiohalobacteraceae</taxon>
        <taxon>Thiohalobacter</taxon>
    </lineage>
</organism>
<evidence type="ECO:0000313" key="4">
    <source>
        <dbReference type="EMBL" id="BAZ93758.1"/>
    </source>
</evidence>
<dbReference type="EMBL" id="AP018052">
    <property type="protein sequence ID" value="BAZ93758.1"/>
    <property type="molecule type" value="Genomic_DNA"/>
</dbReference>
<evidence type="ECO:0000256" key="3">
    <source>
        <dbReference type="ARBA" id="ARBA00022801"/>
    </source>
</evidence>
<name>A0A1Z4VQZ7_9GAMM</name>
<protein>
    <submittedName>
        <fullName evidence="4">Endonuclease I</fullName>
    </submittedName>
</protein>
<dbReference type="KEGG" id="ttc:FOKN1_1360"/>
<dbReference type="OrthoDB" id="9800417at2"/>
<dbReference type="SUPFAM" id="SSF54060">
    <property type="entry name" value="His-Me finger endonucleases"/>
    <property type="match status" value="1"/>
</dbReference>
<comment type="similarity">
    <text evidence="1">Belongs to the EndA/NucM nuclease family.</text>
</comment>
<dbReference type="InterPro" id="IPR044925">
    <property type="entry name" value="His-Me_finger_sf"/>
</dbReference>
<proteinExistence type="inferred from homology"/>
<accession>A0A1Z4VQZ7</accession>
<keyword evidence="2" id="KW-0540">Nuclease</keyword>
<dbReference type="GO" id="GO:0004519">
    <property type="term" value="F:endonuclease activity"/>
    <property type="evidence" value="ECO:0007669"/>
    <property type="project" value="UniProtKB-KW"/>
</dbReference>
<evidence type="ECO:0000256" key="1">
    <source>
        <dbReference type="ARBA" id="ARBA00006429"/>
    </source>
</evidence>
<dbReference type="RefSeq" id="WP_096365922.1">
    <property type="nucleotide sequence ID" value="NZ_AP018052.1"/>
</dbReference>
<dbReference type="Pfam" id="PF04231">
    <property type="entry name" value="Endonuclease_1"/>
    <property type="match status" value="1"/>
</dbReference>
<gene>
    <name evidence="4" type="ORF">FOKN1_1360</name>
</gene>
<dbReference type="PANTHER" id="PTHR33607">
    <property type="entry name" value="ENDONUCLEASE-1"/>
    <property type="match status" value="1"/>
</dbReference>
<dbReference type="AlphaFoldDB" id="A0A1Z4VQZ7"/>
<evidence type="ECO:0000313" key="5">
    <source>
        <dbReference type="Proteomes" id="UP000218765"/>
    </source>
</evidence>
<dbReference type="GO" id="GO:0016787">
    <property type="term" value="F:hydrolase activity"/>
    <property type="evidence" value="ECO:0007669"/>
    <property type="project" value="UniProtKB-KW"/>
</dbReference>
<dbReference type="Proteomes" id="UP000218765">
    <property type="component" value="Chromosome"/>
</dbReference>